<protein>
    <submittedName>
        <fullName evidence="1">Uncharacterized protein</fullName>
    </submittedName>
</protein>
<sequence>DGGRVVSTSRLTEVCGIAPNRNGFLATTGAGEILSPKGGSIATKEYVWDNHLSRIG</sequence>
<dbReference type="InterPro" id="IPR008311">
    <property type="entry name" value="UCP028101"/>
</dbReference>
<gene>
    <name evidence="1" type="ORF">MAXJ12_02961</name>
</gene>
<dbReference type="RefSeq" id="WP_008834249.1">
    <property type="nucleotide sequence ID" value="NZ_AHAM01000026.1"/>
</dbReference>
<evidence type="ECO:0000313" key="1">
    <source>
        <dbReference type="EMBL" id="EHK58857.1"/>
    </source>
</evidence>
<proteinExistence type="predicted"/>
<organism evidence="1 2">
    <name type="scientific">Mesorhizobium alhagi CCNWXJ12-2</name>
    <dbReference type="NCBI Taxonomy" id="1107882"/>
    <lineage>
        <taxon>Bacteria</taxon>
        <taxon>Pseudomonadati</taxon>
        <taxon>Pseudomonadota</taxon>
        <taxon>Alphaproteobacteria</taxon>
        <taxon>Hyphomicrobiales</taxon>
        <taxon>Phyllobacteriaceae</taxon>
        <taxon>Allomesorhizobium</taxon>
    </lineage>
</organism>
<feature type="non-terminal residue" evidence="1">
    <location>
        <position position="1"/>
    </location>
</feature>
<dbReference type="Proteomes" id="UP000003250">
    <property type="component" value="Unassembled WGS sequence"/>
</dbReference>
<dbReference type="Pfam" id="PF07433">
    <property type="entry name" value="DUF1513"/>
    <property type="match status" value="1"/>
</dbReference>
<name>H0HKD7_9HYPH</name>
<evidence type="ECO:0000313" key="2">
    <source>
        <dbReference type="Proteomes" id="UP000003250"/>
    </source>
</evidence>
<dbReference type="EMBL" id="AHAM01000026">
    <property type="protein sequence ID" value="EHK58857.1"/>
    <property type="molecule type" value="Genomic_DNA"/>
</dbReference>
<keyword evidence="2" id="KW-1185">Reference proteome</keyword>
<accession>H0HKD7</accession>
<reference evidence="1 2" key="1">
    <citation type="journal article" date="2012" name="J. Bacteriol.">
        <title>Draft Genome Sequence of Mesorhizobium alhagi CCNWXJ12-2T, a Novel Salt-Resistant Species Isolated from the Desert of Northwestern China.</title>
        <authorList>
            <person name="Zhou M."/>
            <person name="Chen W."/>
            <person name="Chen H."/>
            <person name="Wei G."/>
        </authorList>
    </citation>
    <scope>NUCLEOTIDE SEQUENCE [LARGE SCALE GENOMIC DNA]</scope>
    <source>
        <strain evidence="1 2">CCNWXJ12-2</strain>
    </source>
</reference>
<dbReference type="AlphaFoldDB" id="H0HKD7"/>